<reference evidence="1" key="1">
    <citation type="thesis" date="2020" institute="ProQuest LLC" country="789 East Eisenhower Parkway, Ann Arbor, MI, USA">
        <title>Comparative Genomics and Chromosome Evolution.</title>
        <authorList>
            <person name="Mudd A.B."/>
        </authorList>
    </citation>
    <scope>NUCLEOTIDE SEQUENCE</scope>
    <source>
        <strain evidence="1">237g6f4</strain>
        <tissue evidence="1">Blood</tissue>
    </source>
</reference>
<sequence>MEIWIICHCSDCSTYISYKFYSTNRTTNMNKNSNIIEYSMAKYMIIKVTMERKLCTEVAELDVLFHRSVGNVKTYCRNFIVALLCHPNKIVCDSLSSATSVHETKF</sequence>
<accession>A0AAV6YKD2</accession>
<comment type="caution">
    <text evidence="1">The sequence shown here is derived from an EMBL/GenBank/DDBJ whole genome shotgun (WGS) entry which is preliminary data.</text>
</comment>
<dbReference type="EMBL" id="WNYA01028356">
    <property type="protein sequence ID" value="KAG8537637.1"/>
    <property type="molecule type" value="Genomic_DNA"/>
</dbReference>
<protein>
    <submittedName>
        <fullName evidence="1">Uncharacterized protein</fullName>
    </submittedName>
</protein>
<dbReference type="Proteomes" id="UP000824782">
    <property type="component" value="Unassembled WGS sequence"/>
</dbReference>
<organism evidence="1 2">
    <name type="scientific">Engystomops pustulosus</name>
    <name type="common">Tungara frog</name>
    <name type="synonym">Physalaemus pustulosus</name>
    <dbReference type="NCBI Taxonomy" id="76066"/>
    <lineage>
        <taxon>Eukaryota</taxon>
        <taxon>Metazoa</taxon>
        <taxon>Chordata</taxon>
        <taxon>Craniata</taxon>
        <taxon>Vertebrata</taxon>
        <taxon>Euteleostomi</taxon>
        <taxon>Amphibia</taxon>
        <taxon>Batrachia</taxon>
        <taxon>Anura</taxon>
        <taxon>Neobatrachia</taxon>
        <taxon>Hyloidea</taxon>
        <taxon>Leptodactylidae</taxon>
        <taxon>Leiuperinae</taxon>
        <taxon>Engystomops</taxon>
    </lineage>
</organism>
<evidence type="ECO:0000313" key="1">
    <source>
        <dbReference type="EMBL" id="KAG8537637.1"/>
    </source>
</evidence>
<name>A0AAV6YKD2_ENGPU</name>
<proteinExistence type="predicted"/>
<dbReference type="AlphaFoldDB" id="A0AAV6YKD2"/>
<gene>
    <name evidence="1" type="ORF">GDO81_024176</name>
</gene>
<evidence type="ECO:0000313" key="2">
    <source>
        <dbReference type="Proteomes" id="UP000824782"/>
    </source>
</evidence>
<keyword evidence="2" id="KW-1185">Reference proteome</keyword>